<accession>A0ABQ8JF97</accession>
<evidence type="ECO:0000313" key="1">
    <source>
        <dbReference type="EMBL" id="KAH9421016.1"/>
    </source>
</evidence>
<comment type="caution">
    <text evidence="1">The sequence shown here is derived from an EMBL/GenBank/DDBJ whole genome shotgun (WGS) entry which is preliminary data.</text>
</comment>
<dbReference type="EMBL" id="NJHN03000047">
    <property type="protein sequence ID" value="KAH9421016.1"/>
    <property type="molecule type" value="Genomic_DNA"/>
</dbReference>
<protein>
    <submittedName>
        <fullName evidence="1">Uncharacterized protein</fullName>
    </submittedName>
</protein>
<reference evidence="1 2" key="2">
    <citation type="journal article" date="2022" name="Mol. Biol. Evol.">
        <title>Comparative Genomics Reveals Insights into the Divergent Evolution of Astigmatic Mites and Household Pest Adaptations.</title>
        <authorList>
            <person name="Xiong Q."/>
            <person name="Wan A.T."/>
            <person name="Liu X."/>
            <person name="Fung C.S."/>
            <person name="Xiao X."/>
            <person name="Malainual N."/>
            <person name="Hou J."/>
            <person name="Wang L."/>
            <person name="Wang M."/>
            <person name="Yang K.Y."/>
            <person name="Cui Y."/>
            <person name="Leung E.L."/>
            <person name="Nong W."/>
            <person name="Shin S.K."/>
            <person name="Au S.W."/>
            <person name="Jeong K.Y."/>
            <person name="Chew F.T."/>
            <person name="Hui J.H."/>
            <person name="Leung T.F."/>
            <person name="Tungtrongchitr A."/>
            <person name="Zhong N."/>
            <person name="Liu Z."/>
            <person name="Tsui S.K."/>
        </authorList>
    </citation>
    <scope>NUCLEOTIDE SEQUENCE [LARGE SCALE GENOMIC DNA]</scope>
    <source>
        <strain evidence="1">Derp</strain>
    </source>
</reference>
<reference evidence="1 2" key="1">
    <citation type="journal article" date="2018" name="J. Allergy Clin. Immunol.">
        <title>High-quality assembly of Dermatophagoides pteronyssinus genome and transcriptome reveals a wide range of novel allergens.</title>
        <authorList>
            <person name="Liu X.Y."/>
            <person name="Yang K.Y."/>
            <person name="Wang M.Q."/>
            <person name="Kwok J.S."/>
            <person name="Zeng X."/>
            <person name="Yang Z."/>
            <person name="Xiao X.J."/>
            <person name="Lau C.P."/>
            <person name="Li Y."/>
            <person name="Huang Z.M."/>
            <person name="Ba J.G."/>
            <person name="Yim A.K."/>
            <person name="Ouyang C.Y."/>
            <person name="Ngai S.M."/>
            <person name="Chan T.F."/>
            <person name="Leung E.L."/>
            <person name="Liu L."/>
            <person name="Liu Z.G."/>
            <person name="Tsui S.K."/>
        </authorList>
    </citation>
    <scope>NUCLEOTIDE SEQUENCE [LARGE SCALE GENOMIC DNA]</scope>
    <source>
        <strain evidence="1">Derp</strain>
    </source>
</reference>
<proteinExistence type="predicted"/>
<name>A0ABQ8JF97_DERPT</name>
<evidence type="ECO:0000313" key="2">
    <source>
        <dbReference type="Proteomes" id="UP000887458"/>
    </source>
</evidence>
<gene>
    <name evidence="1" type="ORF">DERP_001457</name>
</gene>
<sequence length="63" mass="7527">MNRKYLSSATIVGIQFLKKNLIEFIKKKLLLDYKSNYLKQTAQKHIYHSDLKNYDVTTTYCHN</sequence>
<organism evidence="1 2">
    <name type="scientific">Dermatophagoides pteronyssinus</name>
    <name type="common">European house dust mite</name>
    <dbReference type="NCBI Taxonomy" id="6956"/>
    <lineage>
        <taxon>Eukaryota</taxon>
        <taxon>Metazoa</taxon>
        <taxon>Ecdysozoa</taxon>
        <taxon>Arthropoda</taxon>
        <taxon>Chelicerata</taxon>
        <taxon>Arachnida</taxon>
        <taxon>Acari</taxon>
        <taxon>Acariformes</taxon>
        <taxon>Sarcoptiformes</taxon>
        <taxon>Astigmata</taxon>
        <taxon>Psoroptidia</taxon>
        <taxon>Analgoidea</taxon>
        <taxon>Pyroglyphidae</taxon>
        <taxon>Dermatophagoidinae</taxon>
        <taxon>Dermatophagoides</taxon>
    </lineage>
</organism>
<dbReference type="Proteomes" id="UP000887458">
    <property type="component" value="Unassembled WGS sequence"/>
</dbReference>
<keyword evidence="2" id="KW-1185">Reference proteome</keyword>